<proteinExistence type="predicted"/>
<dbReference type="AlphaFoldDB" id="A0A133U2Z5"/>
<accession>A0A133U2Z5</accession>
<feature type="domain" description="NADH:ubiquinone oxidoreductase-like 20kDa subunit" evidence="1">
    <location>
        <begin position="8"/>
        <end position="37"/>
    </location>
</feature>
<protein>
    <recommendedName>
        <fullName evidence="1">NADH:ubiquinone oxidoreductase-like 20kDa subunit domain-containing protein</fullName>
    </recommendedName>
</protein>
<dbReference type="Proteomes" id="UP000070163">
    <property type="component" value="Unassembled WGS sequence"/>
</dbReference>
<dbReference type="SUPFAM" id="SSF56770">
    <property type="entry name" value="HydA/Nqo6-like"/>
    <property type="match status" value="1"/>
</dbReference>
<organism evidence="2 3">
    <name type="scientific">candidate division MSBL1 archaeon SCGC-AAA259A05</name>
    <dbReference type="NCBI Taxonomy" id="1698259"/>
    <lineage>
        <taxon>Archaea</taxon>
        <taxon>Methanobacteriati</taxon>
        <taxon>Methanobacteriota</taxon>
        <taxon>candidate division MSBL1</taxon>
    </lineage>
</organism>
<evidence type="ECO:0000313" key="3">
    <source>
        <dbReference type="Proteomes" id="UP000070163"/>
    </source>
</evidence>
<dbReference type="GO" id="GO:0051536">
    <property type="term" value="F:iron-sulfur cluster binding"/>
    <property type="evidence" value="ECO:0007669"/>
    <property type="project" value="InterPro"/>
</dbReference>
<evidence type="ECO:0000313" key="2">
    <source>
        <dbReference type="EMBL" id="KXA88557.1"/>
    </source>
</evidence>
<dbReference type="EMBL" id="LHXJ01000147">
    <property type="protein sequence ID" value="KXA88557.1"/>
    <property type="molecule type" value="Genomic_DNA"/>
</dbReference>
<name>A0A133U2Z5_9EURY</name>
<comment type="caution">
    <text evidence="2">The sequence shown here is derived from an EMBL/GenBank/DDBJ whole genome shotgun (WGS) entry which is preliminary data.</text>
</comment>
<reference evidence="2 3" key="1">
    <citation type="journal article" date="2016" name="Sci. Rep.">
        <title>Metabolic traits of an uncultured archaeal lineage -MSBL1- from brine pools of the Red Sea.</title>
        <authorList>
            <person name="Mwirichia R."/>
            <person name="Alam I."/>
            <person name="Rashid M."/>
            <person name="Vinu M."/>
            <person name="Ba-Alawi W."/>
            <person name="Anthony Kamau A."/>
            <person name="Kamanda Ngugi D."/>
            <person name="Goker M."/>
            <person name="Klenk H.P."/>
            <person name="Bajic V."/>
            <person name="Stingl U."/>
        </authorList>
    </citation>
    <scope>NUCLEOTIDE SEQUENCE [LARGE SCALE GENOMIC DNA]</scope>
    <source>
        <strain evidence="2">SCGC-AAA259A05</strain>
    </source>
</reference>
<feature type="non-terminal residue" evidence="2">
    <location>
        <position position="1"/>
    </location>
</feature>
<evidence type="ECO:0000259" key="1">
    <source>
        <dbReference type="Pfam" id="PF01058"/>
    </source>
</evidence>
<dbReference type="InterPro" id="IPR006137">
    <property type="entry name" value="NADH_UbQ_OxRdtase-like_20kDa"/>
</dbReference>
<dbReference type="Gene3D" id="3.40.50.12280">
    <property type="match status" value="1"/>
</dbReference>
<dbReference type="Pfam" id="PF01058">
    <property type="entry name" value="Oxidored_q6"/>
    <property type="match status" value="1"/>
</dbReference>
<sequence>FWNSYNIVKVKDVLPVDTYIPGCPPRPEAILRAFMELREKNKEKLRYHEEDDQRDSSGGET</sequence>
<keyword evidence="3" id="KW-1185">Reference proteome</keyword>
<gene>
    <name evidence="2" type="ORF">AKJ57_06710</name>
</gene>